<protein>
    <submittedName>
        <fullName evidence="3">Uncharacterized protein</fullName>
    </submittedName>
</protein>
<keyword evidence="2" id="KW-1133">Transmembrane helix</keyword>
<accession>A0ABP0HYL3</accession>
<feature type="transmembrane region" description="Helical" evidence="2">
    <location>
        <begin position="429"/>
        <end position="448"/>
    </location>
</feature>
<keyword evidence="2" id="KW-0812">Transmembrane</keyword>
<feature type="transmembrane region" description="Helical" evidence="2">
    <location>
        <begin position="499"/>
        <end position="517"/>
    </location>
</feature>
<gene>
    <name evidence="3" type="ORF">SCF082_LOCUS4307</name>
</gene>
<evidence type="ECO:0000313" key="4">
    <source>
        <dbReference type="Proteomes" id="UP001642464"/>
    </source>
</evidence>
<dbReference type="Proteomes" id="UP001642464">
    <property type="component" value="Unassembled WGS sequence"/>
</dbReference>
<feature type="region of interest" description="Disordered" evidence="1">
    <location>
        <begin position="311"/>
        <end position="331"/>
    </location>
</feature>
<proteinExistence type="predicted"/>
<evidence type="ECO:0000256" key="1">
    <source>
        <dbReference type="SAM" id="MobiDB-lite"/>
    </source>
</evidence>
<organism evidence="3 4">
    <name type="scientific">Durusdinium trenchii</name>
    <dbReference type="NCBI Taxonomy" id="1381693"/>
    <lineage>
        <taxon>Eukaryota</taxon>
        <taxon>Sar</taxon>
        <taxon>Alveolata</taxon>
        <taxon>Dinophyceae</taxon>
        <taxon>Suessiales</taxon>
        <taxon>Symbiodiniaceae</taxon>
        <taxon>Durusdinium</taxon>
    </lineage>
</organism>
<feature type="transmembrane region" description="Helical" evidence="2">
    <location>
        <begin position="69"/>
        <end position="93"/>
    </location>
</feature>
<keyword evidence="2" id="KW-0472">Membrane</keyword>
<reference evidence="3 4" key="1">
    <citation type="submission" date="2024-02" db="EMBL/GenBank/DDBJ databases">
        <authorList>
            <person name="Chen Y."/>
            <person name="Shah S."/>
            <person name="Dougan E. K."/>
            <person name="Thang M."/>
            <person name="Chan C."/>
        </authorList>
    </citation>
    <scope>NUCLEOTIDE SEQUENCE [LARGE SCALE GENOMIC DNA]</scope>
</reference>
<evidence type="ECO:0000313" key="3">
    <source>
        <dbReference type="EMBL" id="CAK8995321.1"/>
    </source>
</evidence>
<feature type="transmembrane region" description="Helical" evidence="2">
    <location>
        <begin position="105"/>
        <end position="128"/>
    </location>
</feature>
<keyword evidence="4" id="KW-1185">Reference proteome</keyword>
<sequence length="547" mass="60929">MEVILKQAAFAKQKGLFKAGLAGDVLWNLISPTKGKQPLLTEVSSVDFFVSHSWSCPSWMKVLAICYHLNLDLAIALSSLACFLGLLALRIYAGSLSRVASVGEGWLYGTLMCSPMAVFLLTFFLGHLRNGQTFWFDRVCISEGNQIEKADTIRAIPAFVCHSKQMLVLWDETYLERLWCNYEMAVFAQTSATHETIFLPMWAPLWTLSTIIAIFLLVFSYLDTLPPHLDIDSDVSLFFSWFKCANVPFDACAMAAIPMSWFCFHKLHGHELMLDQMSTFDLMKAKCTLETDRLAMERSVLKLFDRPRGQKSEVGRSAKSEEDAEGRSVEMVPSTRTALDELDMVPLRSERCTILERFNSYVRGPLRDHVVNLMGKEIDVPLKLCLTVALPNWWCGLVTVLSCDPRSDCELSASMEGYRSVSEYMLTNAGLNLVISPLMGILYFPLALRTTRLVAGLVRGPVGRMVAGSLAAALMLNLVNSLQAVGMASLAVLVVYPSWWIFSSFMAGVAALALLLWHTFLRSTGDGSFAEDDNESESEVLSDTFPI</sequence>
<comment type="caution">
    <text evidence="3">The sequence shown here is derived from an EMBL/GenBank/DDBJ whole genome shotgun (WGS) entry which is preliminary data.</text>
</comment>
<evidence type="ECO:0000256" key="2">
    <source>
        <dbReference type="SAM" id="Phobius"/>
    </source>
</evidence>
<feature type="transmembrane region" description="Helical" evidence="2">
    <location>
        <begin position="469"/>
        <end position="493"/>
    </location>
</feature>
<dbReference type="EMBL" id="CAXAMM010002225">
    <property type="protein sequence ID" value="CAK8995321.1"/>
    <property type="molecule type" value="Genomic_DNA"/>
</dbReference>
<feature type="compositionally biased region" description="Basic and acidic residues" evidence="1">
    <location>
        <begin position="311"/>
        <end position="328"/>
    </location>
</feature>
<feature type="transmembrane region" description="Helical" evidence="2">
    <location>
        <begin position="203"/>
        <end position="222"/>
    </location>
</feature>
<name>A0ABP0HYL3_9DINO</name>